<gene>
    <name evidence="2" type="ORF">LR48_Vigan02g116300</name>
</gene>
<dbReference type="Gramene" id="KOM35013">
    <property type="protein sequence ID" value="KOM35013"/>
    <property type="gene ID" value="LR48_Vigan02g116300"/>
</dbReference>
<feature type="compositionally biased region" description="Gly residues" evidence="1">
    <location>
        <begin position="52"/>
        <end position="63"/>
    </location>
</feature>
<evidence type="ECO:0000256" key="1">
    <source>
        <dbReference type="SAM" id="MobiDB-lite"/>
    </source>
</evidence>
<dbReference type="Proteomes" id="UP000053144">
    <property type="component" value="Chromosome 2"/>
</dbReference>
<dbReference type="AlphaFoldDB" id="A0A0L9TWR3"/>
<protein>
    <submittedName>
        <fullName evidence="2">Uncharacterized protein</fullName>
    </submittedName>
</protein>
<proteinExistence type="predicted"/>
<name>A0A0L9TWR3_PHAAN</name>
<dbReference type="EMBL" id="CM003372">
    <property type="protein sequence ID" value="KOM35013.1"/>
    <property type="molecule type" value="Genomic_DNA"/>
</dbReference>
<evidence type="ECO:0000313" key="3">
    <source>
        <dbReference type="Proteomes" id="UP000053144"/>
    </source>
</evidence>
<reference evidence="3" key="1">
    <citation type="journal article" date="2015" name="Proc. Natl. Acad. Sci. U.S.A.">
        <title>Genome sequencing of adzuki bean (Vigna angularis) provides insight into high starch and low fat accumulation and domestication.</title>
        <authorList>
            <person name="Yang K."/>
            <person name="Tian Z."/>
            <person name="Chen C."/>
            <person name="Luo L."/>
            <person name="Zhao B."/>
            <person name="Wang Z."/>
            <person name="Yu L."/>
            <person name="Li Y."/>
            <person name="Sun Y."/>
            <person name="Li W."/>
            <person name="Chen Y."/>
            <person name="Li Y."/>
            <person name="Zhang Y."/>
            <person name="Ai D."/>
            <person name="Zhao J."/>
            <person name="Shang C."/>
            <person name="Ma Y."/>
            <person name="Wu B."/>
            <person name="Wang M."/>
            <person name="Gao L."/>
            <person name="Sun D."/>
            <person name="Zhang P."/>
            <person name="Guo F."/>
            <person name="Wang W."/>
            <person name="Li Y."/>
            <person name="Wang J."/>
            <person name="Varshney R.K."/>
            <person name="Wang J."/>
            <person name="Ling H.Q."/>
            <person name="Wan P."/>
        </authorList>
    </citation>
    <scope>NUCLEOTIDE SEQUENCE</scope>
    <source>
        <strain evidence="3">cv. Jingnong 6</strain>
    </source>
</reference>
<feature type="region of interest" description="Disordered" evidence="1">
    <location>
        <begin position="38"/>
        <end position="68"/>
    </location>
</feature>
<organism evidence="2 3">
    <name type="scientific">Phaseolus angularis</name>
    <name type="common">Azuki bean</name>
    <name type="synonym">Vigna angularis</name>
    <dbReference type="NCBI Taxonomy" id="3914"/>
    <lineage>
        <taxon>Eukaryota</taxon>
        <taxon>Viridiplantae</taxon>
        <taxon>Streptophyta</taxon>
        <taxon>Embryophyta</taxon>
        <taxon>Tracheophyta</taxon>
        <taxon>Spermatophyta</taxon>
        <taxon>Magnoliopsida</taxon>
        <taxon>eudicotyledons</taxon>
        <taxon>Gunneridae</taxon>
        <taxon>Pentapetalae</taxon>
        <taxon>rosids</taxon>
        <taxon>fabids</taxon>
        <taxon>Fabales</taxon>
        <taxon>Fabaceae</taxon>
        <taxon>Papilionoideae</taxon>
        <taxon>50 kb inversion clade</taxon>
        <taxon>NPAAA clade</taxon>
        <taxon>indigoferoid/millettioid clade</taxon>
        <taxon>Phaseoleae</taxon>
        <taxon>Vigna</taxon>
    </lineage>
</organism>
<sequence>MERRERWRKQRLERTPVVRARNSHPTWTTLRGRQWRHDDTTVDARRRQQWRLGGGGSPRNGGRNGEEKAQGEVVDAFGLGPGKPEAIYVEKMNDTDICQMKSLNMQTFTPRFTTVTEVRSALGIGSVWTRGDISFTKDSQSDYVQRVVNGRLVYASGGGITKESLCSFLSKFLTSEDMSRVVPEFPVGFDDGGKLFKTRHLEMEKTRNGMK</sequence>
<evidence type="ECO:0000313" key="2">
    <source>
        <dbReference type="EMBL" id="KOM35013.1"/>
    </source>
</evidence>
<accession>A0A0L9TWR3</accession>